<accession>A0A0A9DX78</accession>
<proteinExistence type="predicted"/>
<name>A0A0A9DX78_ARUDO</name>
<reference evidence="1" key="1">
    <citation type="submission" date="2014-09" db="EMBL/GenBank/DDBJ databases">
        <authorList>
            <person name="Magalhaes I.L.F."/>
            <person name="Oliveira U."/>
            <person name="Santos F.R."/>
            <person name="Vidigal T.H.D.A."/>
            <person name="Brescovit A.D."/>
            <person name="Santos A.J."/>
        </authorList>
    </citation>
    <scope>NUCLEOTIDE SEQUENCE</scope>
    <source>
        <tissue evidence="1">Shoot tissue taken approximately 20 cm above the soil surface</tissue>
    </source>
</reference>
<evidence type="ECO:0000313" key="1">
    <source>
        <dbReference type="EMBL" id="JAD93129.1"/>
    </source>
</evidence>
<organism evidence="1">
    <name type="scientific">Arundo donax</name>
    <name type="common">Giant reed</name>
    <name type="synonym">Donax arundinaceus</name>
    <dbReference type="NCBI Taxonomy" id="35708"/>
    <lineage>
        <taxon>Eukaryota</taxon>
        <taxon>Viridiplantae</taxon>
        <taxon>Streptophyta</taxon>
        <taxon>Embryophyta</taxon>
        <taxon>Tracheophyta</taxon>
        <taxon>Spermatophyta</taxon>
        <taxon>Magnoliopsida</taxon>
        <taxon>Liliopsida</taxon>
        <taxon>Poales</taxon>
        <taxon>Poaceae</taxon>
        <taxon>PACMAD clade</taxon>
        <taxon>Arundinoideae</taxon>
        <taxon>Arundineae</taxon>
        <taxon>Arundo</taxon>
    </lineage>
</organism>
<dbReference type="EMBL" id="GBRH01204766">
    <property type="protein sequence ID" value="JAD93129.1"/>
    <property type="molecule type" value="Transcribed_RNA"/>
</dbReference>
<protein>
    <submittedName>
        <fullName evidence="1">Uncharacterized protein</fullName>
    </submittedName>
</protein>
<dbReference type="AlphaFoldDB" id="A0A0A9DX78"/>
<sequence>MLLVLYHVVLKNLHLESASQSRS</sequence>
<reference evidence="1" key="2">
    <citation type="journal article" date="2015" name="Data Brief">
        <title>Shoot transcriptome of the giant reed, Arundo donax.</title>
        <authorList>
            <person name="Barrero R.A."/>
            <person name="Guerrero F.D."/>
            <person name="Moolhuijzen P."/>
            <person name="Goolsby J.A."/>
            <person name="Tidwell J."/>
            <person name="Bellgard S.E."/>
            <person name="Bellgard M.I."/>
        </authorList>
    </citation>
    <scope>NUCLEOTIDE SEQUENCE</scope>
    <source>
        <tissue evidence="1">Shoot tissue taken approximately 20 cm above the soil surface</tissue>
    </source>
</reference>